<sequence length="375" mass="38396">MHRPLARAATAVGAGLLVLAAAAGGSTGATAAATPAAATPAATPAAATPAAPAAATSAQAAAATAAQMVTATGAASVGLHNAYIQATFPYLADALDTGAGMLEIDIWTNFFGTRDFKVSHDPGNSNNCAAANTYPELRTGARNQNLATCLRNIRLWHENKPNHPLVVLKLELKNGFDGRGGFGAQELDRVIADNLGAANVFGPAQLKGGHATLDAAAQAGAWPTRAALTGKFLILVERGTFEAANPFDRYHTDVEYADRLLNANSAGTLPSTMAFPAINGASQSDPRTGDRGGNRAPWLVAFDGDASAYAGYPGSYLGGKYLVVMTDAHRVAPAIDGVNPPVPDAHARVRDLAAKGATIVSSDWRNPAIASYTTG</sequence>
<dbReference type="SUPFAM" id="SSF51695">
    <property type="entry name" value="PLC-like phosphodiesterases"/>
    <property type="match status" value="1"/>
</dbReference>
<dbReference type="GO" id="GO:0008081">
    <property type="term" value="F:phosphoric diester hydrolase activity"/>
    <property type="evidence" value="ECO:0007669"/>
    <property type="project" value="InterPro"/>
</dbReference>
<gene>
    <name evidence="2" type="ORF">HNR67_007258</name>
</gene>
<proteinExistence type="predicted"/>
<evidence type="ECO:0000256" key="1">
    <source>
        <dbReference type="SAM" id="SignalP"/>
    </source>
</evidence>
<dbReference type="CDD" id="cd08589">
    <property type="entry name" value="PI-PLCc_SaPLC1_like"/>
    <property type="match status" value="1"/>
</dbReference>
<keyword evidence="3" id="KW-1185">Reference proteome</keyword>
<feature type="signal peptide" evidence="1">
    <location>
        <begin position="1"/>
        <end position="31"/>
    </location>
</feature>
<dbReference type="GO" id="GO:0006629">
    <property type="term" value="P:lipid metabolic process"/>
    <property type="evidence" value="ECO:0007669"/>
    <property type="project" value="InterPro"/>
</dbReference>
<reference evidence="2 3" key="1">
    <citation type="submission" date="2020-08" db="EMBL/GenBank/DDBJ databases">
        <title>Sequencing the genomes of 1000 actinobacteria strains.</title>
        <authorList>
            <person name="Klenk H.-P."/>
        </authorList>
    </citation>
    <scope>NUCLEOTIDE SEQUENCE [LARGE SCALE GENOMIC DNA]</scope>
    <source>
        <strain evidence="2 3">DSM 44230</strain>
    </source>
</reference>
<feature type="chain" id="PRO_5030964690" description="Calcium-dependent phosphoinositide phospholipase C" evidence="1">
    <location>
        <begin position="32"/>
        <end position="375"/>
    </location>
</feature>
<accession>A0A7W7FXI4</accession>
<organism evidence="2 3">
    <name type="scientific">Crossiella cryophila</name>
    <dbReference type="NCBI Taxonomy" id="43355"/>
    <lineage>
        <taxon>Bacteria</taxon>
        <taxon>Bacillati</taxon>
        <taxon>Actinomycetota</taxon>
        <taxon>Actinomycetes</taxon>
        <taxon>Pseudonocardiales</taxon>
        <taxon>Pseudonocardiaceae</taxon>
        <taxon>Crossiella</taxon>
    </lineage>
</organism>
<dbReference type="AlphaFoldDB" id="A0A7W7FXI4"/>
<dbReference type="InterPro" id="IPR017946">
    <property type="entry name" value="PLC-like_Pdiesterase_TIM-brl"/>
</dbReference>
<protein>
    <recommendedName>
        <fullName evidence="4">Calcium-dependent phosphoinositide phospholipase C</fullName>
    </recommendedName>
</protein>
<dbReference type="Gene3D" id="3.20.20.190">
    <property type="entry name" value="Phosphatidylinositol (PI) phosphodiesterase"/>
    <property type="match status" value="1"/>
</dbReference>
<evidence type="ECO:0000313" key="3">
    <source>
        <dbReference type="Proteomes" id="UP000533598"/>
    </source>
</evidence>
<evidence type="ECO:0000313" key="2">
    <source>
        <dbReference type="EMBL" id="MBB4681140.1"/>
    </source>
</evidence>
<evidence type="ECO:0008006" key="4">
    <source>
        <dbReference type="Google" id="ProtNLM"/>
    </source>
</evidence>
<dbReference type="RefSeq" id="WP_185007486.1">
    <property type="nucleotide sequence ID" value="NZ_BAAAUI010000045.1"/>
</dbReference>
<dbReference type="InterPro" id="IPR032075">
    <property type="entry name" value="PI-PLC-C1"/>
</dbReference>
<name>A0A7W7FXI4_9PSEU</name>
<dbReference type="Proteomes" id="UP000533598">
    <property type="component" value="Unassembled WGS sequence"/>
</dbReference>
<keyword evidence="1" id="KW-0732">Signal</keyword>
<dbReference type="Pfam" id="PF16670">
    <property type="entry name" value="PI-PLC-C1"/>
    <property type="match status" value="1"/>
</dbReference>
<comment type="caution">
    <text evidence="2">The sequence shown here is derived from an EMBL/GenBank/DDBJ whole genome shotgun (WGS) entry which is preliminary data.</text>
</comment>
<dbReference type="EMBL" id="JACHMH010000001">
    <property type="protein sequence ID" value="MBB4681140.1"/>
    <property type="molecule type" value="Genomic_DNA"/>
</dbReference>